<comment type="caution">
    <text evidence="4">The sequence shown here is derived from an EMBL/GenBank/DDBJ whole genome shotgun (WGS) entry which is preliminary data.</text>
</comment>
<sequence>MFSPSAGALAALLRSPVRRLCRRLSSAPPTGELVRCDFGTPTAVVSFEGHARRNAMGRQTVDELRTCVAALRWQADLRCIVFRSGVPGVFCAGADLKERANMDEEEVREFVSTIREAVDGVAQLQMPTIALIDGPAFGGGAELAIACDFRVGTPTAKLAFPEVRLGIIPGAGGTQRLPRIVGESKAKQLILLGTVVQANEAKQLGLLDYVGSDAEDHVRALATTLAENAPLALRAAKTAVDHAADVDMQNGLIFEGECYDRVLYTRDRKEGLKAFLEKRKPEFTGS</sequence>
<dbReference type="InterPro" id="IPR014748">
    <property type="entry name" value="Enoyl-CoA_hydra_C"/>
</dbReference>
<proteinExistence type="inferred from homology"/>
<evidence type="ECO:0000313" key="5">
    <source>
        <dbReference type="Proteomes" id="UP000708148"/>
    </source>
</evidence>
<keyword evidence="5" id="KW-1185">Reference proteome</keyword>
<dbReference type="SUPFAM" id="SSF52096">
    <property type="entry name" value="ClpP/crotonase"/>
    <property type="match status" value="1"/>
</dbReference>
<dbReference type="GO" id="GO:0006635">
    <property type="term" value="P:fatty acid beta-oxidation"/>
    <property type="evidence" value="ECO:0007669"/>
    <property type="project" value="TreeGrafter"/>
</dbReference>
<evidence type="ECO:0000313" key="4">
    <source>
        <dbReference type="EMBL" id="CAD7702437.1"/>
    </source>
</evidence>
<name>A0A8S1J4T1_9CHLO</name>
<dbReference type="InterPro" id="IPR001753">
    <property type="entry name" value="Enoyl-CoA_hydra/iso"/>
</dbReference>
<dbReference type="CDD" id="cd06558">
    <property type="entry name" value="crotonase-like"/>
    <property type="match status" value="1"/>
</dbReference>
<evidence type="ECO:0000256" key="2">
    <source>
        <dbReference type="ARBA" id="ARBA00023239"/>
    </source>
</evidence>
<evidence type="ECO:0000256" key="3">
    <source>
        <dbReference type="RuleBase" id="RU003707"/>
    </source>
</evidence>
<dbReference type="InterPro" id="IPR018376">
    <property type="entry name" value="Enoyl-CoA_hyd/isom_CS"/>
</dbReference>
<dbReference type="Proteomes" id="UP000708148">
    <property type="component" value="Unassembled WGS sequence"/>
</dbReference>
<dbReference type="PROSITE" id="PS00166">
    <property type="entry name" value="ENOYL_COA_HYDRATASE"/>
    <property type="match status" value="1"/>
</dbReference>
<dbReference type="PANTHER" id="PTHR11941:SF171">
    <property type="entry name" value="SD19268P"/>
    <property type="match status" value="1"/>
</dbReference>
<comment type="similarity">
    <text evidence="1 3">Belongs to the enoyl-CoA hydratase/isomerase family.</text>
</comment>
<dbReference type="Gene3D" id="3.90.226.10">
    <property type="entry name" value="2-enoyl-CoA Hydratase, Chain A, domain 1"/>
    <property type="match status" value="1"/>
</dbReference>
<dbReference type="Gene3D" id="1.10.12.10">
    <property type="entry name" value="Lyase 2-enoyl-coa Hydratase, Chain A, domain 2"/>
    <property type="match status" value="1"/>
</dbReference>
<dbReference type="FunFam" id="1.10.12.10:FF:000001">
    <property type="entry name" value="Probable enoyl-CoA hydratase, mitochondrial"/>
    <property type="match status" value="1"/>
</dbReference>
<dbReference type="GO" id="GO:0016836">
    <property type="term" value="F:hydro-lyase activity"/>
    <property type="evidence" value="ECO:0007669"/>
    <property type="project" value="UniProtKB-ARBA"/>
</dbReference>
<organism evidence="4 5">
    <name type="scientific">Ostreobium quekettii</name>
    <dbReference type="NCBI Taxonomy" id="121088"/>
    <lineage>
        <taxon>Eukaryota</taxon>
        <taxon>Viridiplantae</taxon>
        <taxon>Chlorophyta</taxon>
        <taxon>core chlorophytes</taxon>
        <taxon>Ulvophyceae</taxon>
        <taxon>TCBD clade</taxon>
        <taxon>Bryopsidales</taxon>
        <taxon>Ostreobineae</taxon>
        <taxon>Ostreobiaceae</taxon>
        <taxon>Ostreobium</taxon>
    </lineage>
</organism>
<reference evidence="4" key="1">
    <citation type="submission" date="2020-12" db="EMBL/GenBank/DDBJ databases">
        <authorList>
            <person name="Iha C."/>
        </authorList>
    </citation>
    <scope>NUCLEOTIDE SEQUENCE</scope>
</reference>
<dbReference type="EMBL" id="CAJHUC010001827">
    <property type="protein sequence ID" value="CAD7702437.1"/>
    <property type="molecule type" value="Genomic_DNA"/>
</dbReference>
<keyword evidence="2" id="KW-0456">Lyase</keyword>
<protein>
    <recommendedName>
        <fullName evidence="6">Enoyl-CoA hydratase</fullName>
    </recommendedName>
</protein>
<gene>
    <name evidence="4" type="ORF">OSTQU699_LOCUS7794</name>
</gene>
<accession>A0A8S1J4T1</accession>
<dbReference type="FunFam" id="3.90.226.10:FF:000009">
    <property type="entry name" value="Carnitinyl-CoA dehydratase"/>
    <property type="match status" value="1"/>
</dbReference>
<evidence type="ECO:0000256" key="1">
    <source>
        <dbReference type="ARBA" id="ARBA00005254"/>
    </source>
</evidence>
<dbReference type="GO" id="GO:0005739">
    <property type="term" value="C:mitochondrion"/>
    <property type="evidence" value="ECO:0007669"/>
    <property type="project" value="TreeGrafter"/>
</dbReference>
<evidence type="ECO:0008006" key="6">
    <source>
        <dbReference type="Google" id="ProtNLM"/>
    </source>
</evidence>
<dbReference type="Pfam" id="PF00378">
    <property type="entry name" value="ECH_1"/>
    <property type="match status" value="1"/>
</dbReference>
<dbReference type="AlphaFoldDB" id="A0A8S1J4T1"/>
<dbReference type="InterPro" id="IPR029045">
    <property type="entry name" value="ClpP/crotonase-like_dom_sf"/>
</dbReference>
<dbReference type="PANTHER" id="PTHR11941">
    <property type="entry name" value="ENOYL-COA HYDRATASE-RELATED"/>
    <property type="match status" value="1"/>
</dbReference>
<dbReference type="OrthoDB" id="2139957at2759"/>